<sequence>MSNNTKKEELSCSCLCQQMRMRRKIATSYHSTKKRSSQAKTGSVAICELHSKISPASFFLLILINLFYMVLNAIVGVKLPGDILLFLASHQHGLELIMPWFL</sequence>
<protein>
    <submittedName>
        <fullName evidence="2">Uncharacterized protein</fullName>
    </submittedName>
</protein>
<proteinExistence type="predicted"/>
<reference evidence="2" key="2">
    <citation type="journal article" date="2015" name="Data Brief">
        <title>Shoot transcriptome of the giant reed, Arundo donax.</title>
        <authorList>
            <person name="Barrero R.A."/>
            <person name="Guerrero F.D."/>
            <person name="Moolhuijzen P."/>
            <person name="Goolsby J.A."/>
            <person name="Tidwell J."/>
            <person name="Bellgard S.E."/>
            <person name="Bellgard M.I."/>
        </authorList>
    </citation>
    <scope>NUCLEOTIDE SEQUENCE</scope>
    <source>
        <tissue evidence="2">Shoot tissue taken approximately 20 cm above the soil surface</tissue>
    </source>
</reference>
<dbReference type="AlphaFoldDB" id="A0A0A9DAE5"/>
<dbReference type="EMBL" id="GBRH01214252">
    <property type="protein sequence ID" value="JAD83643.1"/>
    <property type="molecule type" value="Transcribed_RNA"/>
</dbReference>
<keyword evidence="1" id="KW-1133">Transmembrane helix</keyword>
<feature type="transmembrane region" description="Helical" evidence="1">
    <location>
        <begin position="58"/>
        <end position="77"/>
    </location>
</feature>
<name>A0A0A9DAE5_ARUDO</name>
<keyword evidence="1" id="KW-0812">Transmembrane</keyword>
<evidence type="ECO:0000313" key="2">
    <source>
        <dbReference type="EMBL" id="JAD83643.1"/>
    </source>
</evidence>
<evidence type="ECO:0000256" key="1">
    <source>
        <dbReference type="SAM" id="Phobius"/>
    </source>
</evidence>
<organism evidence="2">
    <name type="scientific">Arundo donax</name>
    <name type="common">Giant reed</name>
    <name type="synonym">Donax arundinaceus</name>
    <dbReference type="NCBI Taxonomy" id="35708"/>
    <lineage>
        <taxon>Eukaryota</taxon>
        <taxon>Viridiplantae</taxon>
        <taxon>Streptophyta</taxon>
        <taxon>Embryophyta</taxon>
        <taxon>Tracheophyta</taxon>
        <taxon>Spermatophyta</taxon>
        <taxon>Magnoliopsida</taxon>
        <taxon>Liliopsida</taxon>
        <taxon>Poales</taxon>
        <taxon>Poaceae</taxon>
        <taxon>PACMAD clade</taxon>
        <taxon>Arundinoideae</taxon>
        <taxon>Arundineae</taxon>
        <taxon>Arundo</taxon>
    </lineage>
</organism>
<accession>A0A0A9DAE5</accession>
<keyword evidence="1" id="KW-0472">Membrane</keyword>
<reference evidence="2" key="1">
    <citation type="submission" date="2014-09" db="EMBL/GenBank/DDBJ databases">
        <authorList>
            <person name="Magalhaes I.L.F."/>
            <person name="Oliveira U."/>
            <person name="Santos F.R."/>
            <person name="Vidigal T.H.D.A."/>
            <person name="Brescovit A.D."/>
            <person name="Santos A.J."/>
        </authorList>
    </citation>
    <scope>NUCLEOTIDE SEQUENCE</scope>
    <source>
        <tissue evidence="2">Shoot tissue taken approximately 20 cm above the soil surface</tissue>
    </source>
</reference>